<gene>
    <name evidence="2" type="ORF">R50_0735</name>
</gene>
<protein>
    <submittedName>
        <fullName evidence="2">Uncharacterized protein</fullName>
    </submittedName>
</protein>
<feature type="transmembrane region" description="Helical" evidence="1">
    <location>
        <begin position="12"/>
        <end position="31"/>
    </location>
</feature>
<feature type="transmembrane region" description="Helical" evidence="1">
    <location>
        <begin position="161"/>
        <end position="188"/>
    </location>
</feature>
<feature type="transmembrane region" description="Helical" evidence="1">
    <location>
        <begin position="200"/>
        <end position="219"/>
    </location>
</feature>
<keyword evidence="3" id="KW-1185">Reference proteome</keyword>
<feature type="transmembrane region" description="Helical" evidence="1">
    <location>
        <begin position="72"/>
        <end position="94"/>
    </location>
</feature>
<feature type="transmembrane region" description="Helical" evidence="1">
    <location>
        <begin position="130"/>
        <end position="149"/>
    </location>
</feature>
<organism evidence="2 3">
    <name type="scientific">Candidatus Hydrogenisulfobacillus filiaventi</name>
    <dbReference type="NCBI Taxonomy" id="2707344"/>
    <lineage>
        <taxon>Bacteria</taxon>
        <taxon>Bacillati</taxon>
        <taxon>Bacillota</taxon>
        <taxon>Clostridia</taxon>
        <taxon>Eubacteriales</taxon>
        <taxon>Clostridiales Family XVII. Incertae Sedis</taxon>
        <taxon>Candidatus Hydrogenisulfobacillus</taxon>
    </lineage>
</organism>
<keyword evidence="1" id="KW-1133">Transmembrane helix</keyword>
<evidence type="ECO:0000313" key="2">
    <source>
        <dbReference type="EMBL" id="CAB1128241.1"/>
    </source>
</evidence>
<name>A0A6F8ZE85_9FIRM</name>
<reference evidence="2 3" key="1">
    <citation type="submission" date="2020-02" db="EMBL/GenBank/DDBJ databases">
        <authorList>
            <person name="Hogendoorn C."/>
        </authorList>
    </citation>
    <scope>NUCLEOTIDE SEQUENCE [LARGE SCALE GENOMIC DNA]</scope>
    <source>
        <strain evidence="2">R501</strain>
    </source>
</reference>
<sequence length="253" mass="26909">MAAATRKTPADLLRLLLLPLIDGYFLSMVLSGRLNHWSMAVLVGMLAFSGAGVVTTASLLPAAAGPWWRQGWLLARVYLLVLPPAWAVALLVGPLRALQLPYQSLLTALILAGTALNLWPARIPARLRRLYAPAQLMAALVTLMLLYGLETHRLGHLQLTVHPLLLLMVAVSVAAGFAATLLASLMQWRRPGPGDLTRRRILAAGGSLVLLAVAAGLLGVPVPAAGLWILEGATILAAAAYRPGWRGLRSASR</sequence>
<dbReference type="EMBL" id="LR778114">
    <property type="protein sequence ID" value="CAB1128241.1"/>
    <property type="molecule type" value="Genomic_DNA"/>
</dbReference>
<feature type="transmembrane region" description="Helical" evidence="1">
    <location>
        <begin position="37"/>
        <end position="60"/>
    </location>
</feature>
<evidence type="ECO:0000313" key="3">
    <source>
        <dbReference type="Proteomes" id="UP000503399"/>
    </source>
</evidence>
<dbReference type="Proteomes" id="UP000503399">
    <property type="component" value="Chromosome"/>
</dbReference>
<dbReference type="KEGG" id="hfv:R50_0735"/>
<keyword evidence="1" id="KW-0472">Membrane</keyword>
<accession>A0A6F8ZE85</accession>
<proteinExistence type="predicted"/>
<feature type="transmembrane region" description="Helical" evidence="1">
    <location>
        <begin position="100"/>
        <end position="118"/>
    </location>
</feature>
<keyword evidence="1" id="KW-0812">Transmembrane</keyword>
<evidence type="ECO:0000256" key="1">
    <source>
        <dbReference type="SAM" id="Phobius"/>
    </source>
</evidence>
<dbReference type="AlphaFoldDB" id="A0A6F8ZE85"/>